<dbReference type="EMBL" id="BEGY01000005">
    <property type="protein sequence ID" value="GAX73999.1"/>
    <property type="molecule type" value="Genomic_DNA"/>
</dbReference>
<comment type="function">
    <text evidence="12">Component of the DNA topoisomerase VI involved in chromatin organization and progression of endoreduplication cycles. Relaxes both positive and negative superturns and exhibits a strong decatenase activity. The B subunit binds ATP.</text>
</comment>
<dbReference type="PANTHER" id="PTHR48444">
    <property type="entry name" value="DNA TOPOISOMERASE 6 SUBUNIT B"/>
    <property type="match status" value="1"/>
</dbReference>
<feature type="region of interest" description="Disordered" evidence="13">
    <location>
        <begin position="1"/>
        <end position="38"/>
    </location>
</feature>
<dbReference type="Gene3D" id="3.30.230.10">
    <property type="match status" value="1"/>
</dbReference>
<evidence type="ECO:0000256" key="6">
    <source>
        <dbReference type="ARBA" id="ARBA00023029"/>
    </source>
</evidence>
<dbReference type="SUPFAM" id="SSF54211">
    <property type="entry name" value="Ribosomal protein S5 domain 2-like"/>
    <property type="match status" value="1"/>
</dbReference>
<dbReference type="InterPro" id="IPR003107">
    <property type="entry name" value="HAT"/>
</dbReference>
<keyword evidence="16" id="KW-1185">Reference proteome</keyword>
<dbReference type="SUPFAM" id="SSF55874">
    <property type="entry name" value="ATPase domain of HSP90 chaperone/DNA topoisomerase II/histidine kinase"/>
    <property type="match status" value="1"/>
</dbReference>
<dbReference type="FunFam" id="1.25.40.10:FF:000159">
    <property type="entry name" value="Tetratricopeptide repeat (TPR)-like superfamily protein"/>
    <property type="match status" value="1"/>
</dbReference>
<dbReference type="Pfam" id="PF09239">
    <property type="entry name" value="Topo-VIb_trans"/>
    <property type="match status" value="1"/>
</dbReference>
<comment type="caution">
    <text evidence="15">The sequence shown here is derived from an EMBL/GenBank/DDBJ whole genome shotgun (WGS) entry which is preliminary data.</text>
</comment>
<dbReference type="SUPFAM" id="SSF48452">
    <property type="entry name" value="TPR-like"/>
    <property type="match status" value="2"/>
</dbReference>
<dbReference type="Gene3D" id="3.30.565.10">
    <property type="entry name" value="Histidine kinase-like ATPase, C-terminal domain"/>
    <property type="match status" value="1"/>
</dbReference>
<dbReference type="InterPro" id="IPR059164">
    <property type="entry name" value="HAT_PRP39_C"/>
</dbReference>
<evidence type="ECO:0000256" key="9">
    <source>
        <dbReference type="ARBA" id="ARBA00023235"/>
    </source>
</evidence>
<dbReference type="SMART" id="SM00386">
    <property type="entry name" value="HAT"/>
    <property type="match status" value="5"/>
</dbReference>
<dbReference type="Pfam" id="PF23241">
    <property type="entry name" value="HAT_PRP39_C"/>
    <property type="match status" value="1"/>
</dbReference>
<feature type="binding site" evidence="12">
    <location>
        <position position="779"/>
    </location>
    <ligand>
        <name>ATP</name>
        <dbReference type="ChEBI" id="CHEBI:30616"/>
    </ligand>
</feature>
<dbReference type="HAMAP" id="MF_00322">
    <property type="entry name" value="Top6B"/>
    <property type="match status" value="1"/>
</dbReference>
<comment type="catalytic activity">
    <reaction evidence="12">
        <text>ATP-dependent breakage, passage and rejoining of double-stranded DNA.</text>
        <dbReference type="EC" id="5.6.2.2"/>
    </reaction>
</comment>
<dbReference type="InterPro" id="IPR036890">
    <property type="entry name" value="HATPase_C_sf"/>
</dbReference>
<keyword evidence="5 12" id="KW-0067">ATP-binding</keyword>
<feature type="compositionally biased region" description="Low complexity" evidence="13">
    <location>
        <begin position="255"/>
        <end position="266"/>
    </location>
</feature>
<organism evidence="15 16">
    <name type="scientific">Chlamydomonas eustigma</name>
    <dbReference type="NCBI Taxonomy" id="1157962"/>
    <lineage>
        <taxon>Eukaryota</taxon>
        <taxon>Viridiplantae</taxon>
        <taxon>Chlorophyta</taxon>
        <taxon>core chlorophytes</taxon>
        <taxon>Chlorophyceae</taxon>
        <taxon>CS clade</taxon>
        <taxon>Chlamydomonadales</taxon>
        <taxon>Chlamydomonadaceae</taxon>
        <taxon>Chlamydomonas</taxon>
    </lineage>
</organism>
<feature type="compositionally biased region" description="Basic and acidic residues" evidence="13">
    <location>
        <begin position="835"/>
        <end position="844"/>
    </location>
</feature>
<keyword evidence="7 12" id="KW-0238">DNA-binding</keyword>
<evidence type="ECO:0000256" key="12">
    <source>
        <dbReference type="HAMAP-Rule" id="MF_03165"/>
    </source>
</evidence>
<accession>A0A250WTD7</accession>
<dbReference type="InterPro" id="IPR015320">
    <property type="entry name" value="TopoVI_B_transducer"/>
</dbReference>
<keyword evidence="2" id="KW-0507">mRNA processing</keyword>
<keyword evidence="8" id="KW-0508">mRNA splicing</keyword>
<feature type="region of interest" description="Disordered" evidence="13">
    <location>
        <begin position="823"/>
        <end position="844"/>
    </location>
</feature>
<dbReference type="OrthoDB" id="1562195at2759"/>
<feature type="compositionally biased region" description="Polar residues" evidence="13">
    <location>
        <begin position="17"/>
        <end position="34"/>
    </location>
</feature>
<name>A0A250WTD7_9CHLO</name>
<dbReference type="FunFam" id="1.25.40.10:FF:000064">
    <property type="entry name" value="Putative pre-mrna-processing factor 39"/>
    <property type="match status" value="1"/>
</dbReference>
<dbReference type="FunFam" id="3.30.230.10:FF:000050">
    <property type="entry name" value="DNA topoisomerase 6 subunit B"/>
    <property type="match status" value="1"/>
</dbReference>
<feature type="binding site" evidence="12">
    <location>
        <position position="1242"/>
    </location>
    <ligand>
        <name>ATP</name>
        <dbReference type="ChEBI" id="CHEBI:30616"/>
    </ligand>
</feature>
<dbReference type="STRING" id="1157962.A0A250WTD7"/>
<sequence>MEYPPAVPPVENGSLDPLNNPQDPNASTDNTTEAPPNPALTKYHELWREVQAMPTDFNAWTNLINAVEKLDDLEKVQTVYDTFLASYPLCYGYWKKYADAELRLGSAARAAAVYERAVSATPYSVDIWMHYSAFHKELPEATSDSMRGVFERAVAAVGTDYLSHNIWNKYLAYEEEQGNKLFLVALYTRLLGMPIRDLDKYYQGLKTLVSNASLLEVMTEEEASLIRSQLEEEQRQAAVETAAAKAKSEEEAAAAEAAQKAAESSAVDAPAEAKPADAVMTDADAVSAMDVAPGENPSSVPAEPVATDVTADSSAVAESSVPVESIPTAMVTEEDVKAGWMRSRDALYGMTAAELENRKLFEELIKRSYFHVKPLDATQLTNWLKYLDYMEGKGDNVATMVLYERCLVPCASYPEYWERYIRWLEKHGLNEEAHAALQRATITFCRSRPEIHLFAMHFDERHGDVEGARKRYKHVLEELAPRLLSATIAAANFEKRHGNKEAACQLFELLMKEEQAKDDGASKSTLPFLAMQYAQFLRVAFKDYAKGRQVLHDALAVSPNKKQLWEAAICYEEAVAADDMVKVVLELCERASAPQGVTAQEGKPVANLPDKDREDFSLKAIEFADAHGSMADLLEAERRHAANFLVPSNVATEGRKRHAEAAAADALTRPAKAAHADTAAAAAAAATNAAASSYYGHASASGAAAAAAAAAYQGYYGAYPSYPAAAYPGQYPEPMTTKQKKDLLQQKSPAEFFSENKNIAGFDNPGKCLYTTIRELVENALDSAESIAVLPLIEITVEEVSKSRLDRIRGVERHDRLDAELYNDFESEQQKKRRQEKEAKDQDKLQKLVNKKGDNAAEVHAKKKEMDAAKKVTQRGNLFYKVTVKDNGSGMPHKDIPNMLGKVLSGTKYGVKQTRGKFGLGAKMALIWSKMTTGLPFEIYSAQKGMSNKSHFILDIDIHRNEPNVHKEEHQPNAEHWHGAQLSVTIEGNWSTYRAKIIKYLRQIAVITPYTEFSFFYKAEEEKNNVRLVFRRRTDVMPPAPKATKHHPASVDLELVKRLLLSTTSTNMVQFLRKELTCINADYAERLVDEMRAGVDITTSPKELNEKQIVRLHQLLHEARFDEPPGDHLSPAGEYNLRLGVMKELKPDLIATHQGDIRTFEGHAFMVEAAVSLGGRDVKPGINVHRFANRIPLLFEGGSDVITKTALKRINWSTYKINQNTDKVGVFVSIVSTKIPFKGAGKEYIGDDIEEMVVAVKHAIQACGVQLKTKIAKALAAREQKQRKRNLQKYIPDCCNAIWTVLEEMSRVGPHGPKRWKIEETTDLLLRVKEKKVSLHTFQAKLTEHIDKIDMDMALEYQVQQGVTTGAVKDEVMLMPRTAFKHQYGDELHSNVAVLKLLQEF</sequence>
<comment type="similarity">
    <text evidence="11">Belongs to the PRP39 family.</text>
</comment>
<dbReference type="InterPro" id="IPR005734">
    <property type="entry name" value="TopoVI_B"/>
</dbReference>
<dbReference type="Proteomes" id="UP000232323">
    <property type="component" value="Unassembled WGS sequence"/>
</dbReference>
<dbReference type="EC" id="5.6.2.2" evidence="12"/>
<evidence type="ECO:0000256" key="2">
    <source>
        <dbReference type="ARBA" id="ARBA00022664"/>
    </source>
</evidence>
<dbReference type="InterPro" id="IPR014721">
    <property type="entry name" value="Ribsml_uS5_D2-typ_fold_subgr"/>
</dbReference>
<evidence type="ECO:0000256" key="5">
    <source>
        <dbReference type="ARBA" id="ARBA00022840"/>
    </source>
</evidence>
<dbReference type="NCBIfam" id="NF003218">
    <property type="entry name" value="PRK04184.1"/>
    <property type="match status" value="1"/>
</dbReference>
<evidence type="ECO:0000256" key="10">
    <source>
        <dbReference type="ARBA" id="ARBA00023242"/>
    </source>
</evidence>
<keyword evidence="6 12" id="KW-0799">Topoisomerase</keyword>
<dbReference type="Gene3D" id="1.25.40.10">
    <property type="entry name" value="Tetratricopeptide repeat domain"/>
    <property type="match status" value="2"/>
</dbReference>
<dbReference type="GO" id="GO:0009330">
    <property type="term" value="C:DNA topoisomerase type II (double strand cut, ATP-hydrolyzing) complex"/>
    <property type="evidence" value="ECO:0007669"/>
    <property type="project" value="UniProtKB-UniRule"/>
</dbReference>
<feature type="domain" description="DNA topoisomerase VI subunit B transducer" evidence="14">
    <location>
        <begin position="1124"/>
        <end position="1283"/>
    </location>
</feature>
<dbReference type="Pfam" id="PF13589">
    <property type="entry name" value="HATPase_c_3"/>
    <property type="match status" value="1"/>
</dbReference>
<keyword evidence="4 12" id="KW-0547">Nucleotide-binding</keyword>
<evidence type="ECO:0000313" key="16">
    <source>
        <dbReference type="Proteomes" id="UP000232323"/>
    </source>
</evidence>
<proteinExistence type="inferred from homology"/>
<feature type="binding site" evidence="12">
    <location>
        <begin position="916"/>
        <end position="923"/>
    </location>
    <ligand>
        <name>ATP</name>
        <dbReference type="ChEBI" id="CHEBI:30616"/>
    </ligand>
</feature>
<feature type="region of interest" description="Disordered" evidence="13">
    <location>
        <begin position="255"/>
        <end position="277"/>
    </location>
</feature>
<dbReference type="CDD" id="cd00823">
    <property type="entry name" value="TopoIIB_Trans"/>
    <property type="match status" value="1"/>
</dbReference>
<dbReference type="PANTHER" id="PTHR48444:SF1">
    <property type="entry name" value="DNA TOPOISOMERASE 6 SUBUNIT B"/>
    <property type="match status" value="1"/>
</dbReference>
<evidence type="ECO:0000256" key="4">
    <source>
        <dbReference type="ARBA" id="ARBA00022741"/>
    </source>
</evidence>
<dbReference type="GO" id="GO:0006397">
    <property type="term" value="P:mRNA processing"/>
    <property type="evidence" value="ECO:0007669"/>
    <property type="project" value="UniProtKB-KW"/>
</dbReference>
<evidence type="ECO:0000313" key="15">
    <source>
        <dbReference type="EMBL" id="GAX73999.1"/>
    </source>
</evidence>
<reference evidence="15 16" key="1">
    <citation type="submission" date="2017-08" db="EMBL/GenBank/DDBJ databases">
        <title>Acidophilic green algal genome provides insights into adaptation to an acidic environment.</title>
        <authorList>
            <person name="Hirooka S."/>
            <person name="Hirose Y."/>
            <person name="Kanesaki Y."/>
            <person name="Higuchi S."/>
            <person name="Fujiwara T."/>
            <person name="Onuma R."/>
            <person name="Era A."/>
            <person name="Ohbayashi R."/>
            <person name="Uzuka A."/>
            <person name="Nozaki H."/>
            <person name="Yoshikawa H."/>
            <person name="Miyagishima S.Y."/>
        </authorList>
    </citation>
    <scope>NUCLEOTIDE SEQUENCE [LARGE SCALE GENOMIC DNA]</scope>
    <source>
        <strain evidence="15 16">NIES-2499</strain>
    </source>
</reference>
<comment type="subunit">
    <text evidence="12">Homodimer. Heterotetramer of two TOP6A and two TOP6B subunits.</text>
</comment>
<comment type="subcellular location">
    <subcellularLocation>
        <location evidence="1 12">Nucleus</location>
    </subcellularLocation>
</comment>
<evidence type="ECO:0000256" key="8">
    <source>
        <dbReference type="ARBA" id="ARBA00023187"/>
    </source>
</evidence>
<keyword evidence="10 12" id="KW-0539">Nucleus</keyword>
<dbReference type="Gene3D" id="1.10.8.50">
    <property type="match status" value="1"/>
</dbReference>
<dbReference type="Pfam" id="PF23240">
    <property type="entry name" value="HAT_PRP39_N"/>
    <property type="match status" value="1"/>
</dbReference>
<evidence type="ECO:0000256" key="7">
    <source>
        <dbReference type="ARBA" id="ARBA00023125"/>
    </source>
</evidence>
<dbReference type="GO" id="GO:0005524">
    <property type="term" value="F:ATP binding"/>
    <property type="evidence" value="ECO:0007669"/>
    <property type="project" value="UniProtKB-UniRule"/>
</dbReference>
<dbReference type="GO" id="GO:0005634">
    <property type="term" value="C:nucleus"/>
    <property type="evidence" value="ECO:0007669"/>
    <property type="project" value="UniProtKB-SubCell"/>
</dbReference>
<dbReference type="GO" id="GO:0006265">
    <property type="term" value="P:DNA topological change"/>
    <property type="evidence" value="ECO:0007669"/>
    <property type="project" value="UniProtKB-UniRule"/>
</dbReference>
<dbReference type="InterPro" id="IPR020568">
    <property type="entry name" value="Ribosomal_Su5_D2-typ_SF"/>
</dbReference>
<evidence type="ECO:0000256" key="3">
    <source>
        <dbReference type="ARBA" id="ARBA00022737"/>
    </source>
</evidence>
<feature type="binding site" evidence="12">
    <location>
        <begin position="907"/>
        <end position="908"/>
    </location>
    <ligand>
        <name>ATP</name>
        <dbReference type="ChEBI" id="CHEBI:30616"/>
    </ligand>
</feature>
<dbReference type="InterPro" id="IPR011990">
    <property type="entry name" value="TPR-like_helical_dom_sf"/>
</dbReference>
<feature type="binding site" evidence="12">
    <location>
        <position position="886"/>
    </location>
    <ligand>
        <name>ATP</name>
        <dbReference type="ChEBI" id="CHEBI:30616"/>
    </ligand>
</feature>
<keyword evidence="9 12" id="KW-0413">Isomerase</keyword>
<keyword evidence="3" id="KW-0677">Repeat</keyword>
<evidence type="ECO:0000259" key="14">
    <source>
        <dbReference type="Pfam" id="PF09239"/>
    </source>
</evidence>
<dbReference type="GO" id="GO:0008380">
    <property type="term" value="P:RNA splicing"/>
    <property type="evidence" value="ECO:0007669"/>
    <property type="project" value="UniProtKB-KW"/>
</dbReference>
<dbReference type="GO" id="GO:0003677">
    <property type="term" value="F:DNA binding"/>
    <property type="evidence" value="ECO:0007669"/>
    <property type="project" value="UniProtKB-UniRule"/>
</dbReference>
<gene>
    <name evidence="12" type="primary">TOP6B</name>
    <name evidence="15" type="ORF">CEUSTIGMA_g1449.t1</name>
</gene>
<evidence type="ECO:0000256" key="11">
    <source>
        <dbReference type="ARBA" id="ARBA00038019"/>
    </source>
</evidence>
<dbReference type="GO" id="GO:0003918">
    <property type="term" value="F:DNA topoisomerase type II (double strand cut, ATP-hydrolyzing) activity"/>
    <property type="evidence" value="ECO:0007669"/>
    <property type="project" value="UniProtKB-UniRule"/>
</dbReference>
<comment type="similarity">
    <text evidence="12">Belongs to the TOP6B family.</text>
</comment>
<evidence type="ECO:0000256" key="1">
    <source>
        <dbReference type="ARBA" id="ARBA00004123"/>
    </source>
</evidence>
<evidence type="ECO:0000256" key="13">
    <source>
        <dbReference type="SAM" id="MobiDB-lite"/>
    </source>
</evidence>
<protein>
    <recommendedName>
        <fullName evidence="12">DNA topoisomerase 6 subunit B</fullName>
        <ecNumber evidence="12">5.6.2.2</ecNumber>
    </recommendedName>
</protein>